<evidence type="ECO:0000313" key="2">
    <source>
        <dbReference type="Proteomes" id="UP001363151"/>
    </source>
</evidence>
<dbReference type="Gene3D" id="3.90.1030.10">
    <property type="entry name" value="Ribosomal protein L17"/>
    <property type="match status" value="1"/>
</dbReference>
<evidence type="ECO:0000313" key="1">
    <source>
        <dbReference type="EMBL" id="KAK7254799.1"/>
    </source>
</evidence>
<dbReference type="Pfam" id="PF01196">
    <property type="entry name" value="Ribosomal_L17"/>
    <property type="match status" value="1"/>
</dbReference>
<protein>
    <submittedName>
        <fullName evidence="1">Plastid ribosomal protein L17</fullName>
    </submittedName>
</protein>
<proteinExistence type="inferred from homology"/>
<dbReference type="GO" id="GO:0022625">
    <property type="term" value="C:cytosolic large ribosomal subunit"/>
    <property type="evidence" value="ECO:0007669"/>
    <property type="project" value="TreeGrafter"/>
</dbReference>
<dbReference type="PANTHER" id="PTHR14413">
    <property type="entry name" value="RIBOSOMAL PROTEIN L17"/>
    <property type="match status" value="1"/>
</dbReference>
<dbReference type="Proteomes" id="UP001363151">
    <property type="component" value="Unassembled WGS sequence"/>
</dbReference>
<dbReference type="GO" id="GO:0003735">
    <property type="term" value="F:structural constituent of ribosome"/>
    <property type="evidence" value="ECO:0007669"/>
    <property type="project" value="InterPro"/>
</dbReference>
<keyword evidence="1" id="KW-0687">Ribonucleoprotein</keyword>
<comment type="caution">
    <text evidence="1">The sequence shown here is derived from an EMBL/GenBank/DDBJ whole genome shotgun (WGS) entry which is preliminary data.</text>
</comment>
<dbReference type="HAMAP" id="MF_01368">
    <property type="entry name" value="Ribosomal_bL17"/>
    <property type="match status" value="1"/>
</dbReference>
<gene>
    <name evidence="1" type="primary">PRPL17</name>
    <name evidence="1" type="ORF">SO694_00132034</name>
</gene>
<dbReference type="GO" id="GO:0006412">
    <property type="term" value="P:translation"/>
    <property type="evidence" value="ECO:0007669"/>
    <property type="project" value="InterPro"/>
</dbReference>
<organism evidence="1 2">
    <name type="scientific">Aureococcus anophagefferens</name>
    <name type="common">Harmful bloom alga</name>
    <dbReference type="NCBI Taxonomy" id="44056"/>
    <lineage>
        <taxon>Eukaryota</taxon>
        <taxon>Sar</taxon>
        <taxon>Stramenopiles</taxon>
        <taxon>Ochrophyta</taxon>
        <taxon>Pelagophyceae</taxon>
        <taxon>Pelagomonadales</taxon>
        <taxon>Pelagomonadaceae</taxon>
        <taxon>Aureococcus</taxon>
    </lineage>
</organism>
<sequence>MVRIALVALLVGAAAAFAPPSPLARPATALAASHGKSGFKKLALPADQRKALLRSLTTECIRHGRITTTLVRAKEASKHVDHMIQLSKRGDLHARRQAMSWMTDKQLVHALFEQGAGRYADREGGYTRVLRTMPRSGDNAKMGILELV</sequence>
<dbReference type="InterPro" id="IPR036373">
    <property type="entry name" value="Ribosomal_bL17_sf"/>
</dbReference>
<accession>A0ABR1GFF0</accession>
<keyword evidence="2" id="KW-1185">Reference proteome</keyword>
<reference evidence="1 2" key="1">
    <citation type="submission" date="2024-03" db="EMBL/GenBank/DDBJ databases">
        <title>Aureococcus anophagefferens CCMP1851 and Kratosvirus quantuckense: Draft genome of a second virus-susceptible host strain in the model system.</title>
        <authorList>
            <person name="Chase E."/>
            <person name="Truchon A.R."/>
            <person name="Schepens W."/>
            <person name="Wilhelm S.W."/>
        </authorList>
    </citation>
    <scope>NUCLEOTIDE SEQUENCE [LARGE SCALE GENOMIC DNA]</scope>
    <source>
        <strain evidence="1 2">CCMP1851</strain>
    </source>
</reference>
<keyword evidence="1" id="KW-0689">Ribosomal protein</keyword>
<dbReference type="NCBIfam" id="TIGR00059">
    <property type="entry name" value="L17"/>
    <property type="match status" value="1"/>
</dbReference>
<dbReference type="KEGG" id="aaf:AURANDRAFT_20573"/>
<dbReference type="EMBL" id="JBBJCI010000017">
    <property type="protein sequence ID" value="KAK7254799.1"/>
    <property type="molecule type" value="Genomic_DNA"/>
</dbReference>
<dbReference type="PANTHER" id="PTHR14413:SF16">
    <property type="entry name" value="LARGE RIBOSOMAL SUBUNIT PROTEIN BL17M"/>
    <property type="match status" value="1"/>
</dbReference>
<dbReference type="SUPFAM" id="SSF64263">
    <property type="entry name" value="Prokaryotic ribosomal protein L17"/>
    <property type="match status" value="1"/>
</dbReference>
<name>A0ABR1GFF0_AURAN</name>
<dbReference type="InterPro" id="IPR000456">
    <property type="entry name" value="Ribosomal_bL17"/>
</dbReference>